<organism evidence="1">
    <name type="scientific">uncultured Acidimicrobiales bacterium</name>
    <dbReference type="NCBI Taxonomy" id="310071"/>
    <lineage>
        <taxon>Bacteria</taxon>
        <taxon>Bacillati</taxon>
        <taxon>Actinomycetota</taxon>
        <taxon>Acidimicrobiia</taxon>
        <taxon>Acidimicrobiales</taxon>
        <taxon>environmental samples</taxon>
    </lineage>
</organism>
<reference evidence="1" key="1">
    <citation type="submission" date="2020-02" db="EMBL/GenBank/DDBJ databases">
        <authorList>
            <person name="Meier V. D."/>
        </authorList>
    </citation>
    <scope>NUCLEOTIDE SEQUENCE</scope>
    <source>
        <strain evidence="1">AVDCRST_MAG76</strain>
    </source>
</reference>
<protein>
    <submittedName>
        <fullName evidence="1">Uncharacterized protein</fullName>
    </submittedName>
</protein>
<sequence length="42" mass="4695">MGIMKRCGWHTSGHVWGAFGVLAQGLEYDPQILGLLRARLVR</sequence>
<gene>
    <name evidence="1" type="ORF">AVDCRST_MAG76-3788</name>
</gene>
<name>A0A6J4JH81_9ACTN</name>
<accession>A0A6J4JH81</accession>
<dbReference type="EMBL" id="CADCSZ010000222">
    <property type="protein sequence ID" value="CAA9277409.1"/>
    <property type="molecule type" value="Genomic_DNA"/>
</dbReference>
<evidence type="ECO:0000313" key="1">
    <source>
        <dbReference type="EMBL" id="CAA9277409.1"/>
    </source>
</evidence>
<dbReference type="AlphaFoldDB" id="A0A6J4JH81"/>
<proteinExistence type="predicted"/>